<evidence type="ECO:0000313" key="2">
    <source>
        <dbReference type="EMBL" id="PMB82396.1"/>
    </source>
</evidence>
<evidence type="ECO:0000256" key="1">
    <source>
        <dbReference type="SAM" id="Phobius"/>
    </source>
</evidence>
<name>A0A2J6NMF5_9LACO</name>
<dbReference type="OrthoDB" id="9917559at2"/>
<dbReference type="RefSeq" id="WP_104688920.1">
    <property type="nucleotide sequence ID" value="NZ_JBKTHY010000005.1"/>
</dbReference>
<sequence length="69" mass="7928">MFSRYLTRTFFRHLIVSDGALIVLIILYNLLAMVIPIVKLTWLASFVIFILINAILISLKVVIPLLNQQ</sequence>
<dbReference type="AlphaFoldDB" id="A0A2J6NMF5"/>
<proteinExistence type="predicted"/>
<reference evidence="2 3" key="1">
    <citation type="submission" date="2017-09" db="EMBL/GenBank/DDBJ databases">
        <title>Bacterial strain isolated from the female urinary microbiota.</title>
        <authorList>
            <person name="Thomas-White K."/>
            <person name="Kumar N."/>
            <person name="Forster S."/>
            <person name="Putonti C."/>
            <person name="Lawley T."/>
            <person name="Wolfe A.J."/>
        </authorList>
    </citation>
    <scope>NUCLEOTIDE SEQUENCE [LARGE SCALE GENOMIC DNA]</scope>
    <source>
        <strain evidence="2 3">UMB0683</strain>
    </source>
</reference>
<keyword evidence="1" id="KW-0472">Membrane</keyword>
<comment type="caution">
    <text evidence="2">The sequence shown here is derived from an EMBL/GenBank/DDBJ whole genome shotgun (WGS) entry which is preliminary data.</text>
</comment>
<keyword evidence="1" id="KW-0812">Transmembrane</keyword>
<organism evidence="2 3">
    <name type="scientific">Limosilactobacillus pontis</name>
    <dbReference type="NCBI Taxonomy" id="35787"/>
    <lineage>
        <taxon>Bacteria</taxon>
        <taxon>Bacillati</taxon>
        <taxon>Bacillota</taxon>
        <taxon>Bacilli</taxon>
        <taxon>Lactobacillales</taxon>
        <taxon>Lactobacillaceae</taxon>
        <taxon>Limosilactobacillus</taxon>
    </lineage>
</organism>
<dbReference type="Proteomes" id="UP000239920">
    <property type="component" value="Unassembled WGS sequence"/>
</dbReference>
<gene>
    <name evidence="2" type="ORF">CK797_06335</name>
</gene>
<accession>A0A2J6NMF5</accession>
<evidence type="ECO:0000313" key="3">
    <source>
        <dbReference type="Proteomes" id="UP000239920"/>
    </source>
</evidence>
<feature type="transmembrane region" description="Helical" evidence="1">
    <location>
        <begin position="20"/>
        <end position="38"/>
    </location>
</feature>
<keyword evidence="1" id="KW-1133">Transmembrane helix</keyword>
<protein>
    <submittedName>
        <fullName evidence="2">Uncharacterized protein</fullName>
    </submittedName>
</protein>
<dbReference type="EMBL" id="PNFV01000006">
    <property type="protein sequence ID" value="PMB82396.1"/>
    <property type="molecule type" value="Genomic_DNA"/>
</dbReference>
<feature type="transmembrane region" description="Helical" evidence="1">
    <location>
        <begin position="44"/>
        <end position="66"/>
    </location>
</feature>